<keyword evidence="4 7" id="KW-0812">Transmembrane</keyword>
<evidence type="ECO:0000256" key="6">
    <source>
        <dbReference type="ARBA" id="ARBA00023136"/>
    </source>
</evidence>
<organism evidence="8 9">
    <name type="scientific">Ceutorhynchus assimilis</name>
    <name type="common">cabbage seed weevil</name>
    <dbReference type="NCBI Taxonomy" id="467358"/>
    <lineage>
        <taxon>Eukaryota</taxon>
        <taxon>Metazoa</taxon>
        <taxon>Ecdysozoa</taxon>
        <taxon>Arthropoda</taxon>
        <taxon>Hexapoda</taxon>
        <taxon>Insecta</taxon>
        <taxon>Pterygota</taxon>
        <taxon>Neoptera</taxon>
        <taxon>Endopterygota</taxon>
        <taxon>Coleoptera</taxon>
        <taxon>Polyphaga</taxon>
        <taxon>Cucujiformia</taxon>
        <taxon>Curculionidae</taxon>
        <taxon>Ceutorhynchinae</taxon>
        <taxon>Ceutorhynchus</taxon>
    </lineage>
</organism>
<evidence type="ECO:0000313" key="8">
    <source>
        <dbReference type="EMBL" id="CAH1126803.1"/>
    </source>
</evidence>
<feature type="transmembrane region" description="Helical" evidence="7">
    <location>
        <begin position="312"/>
        <end position="333"/>
    </location>
</feature>
<comment type="subcellular location">
    <subcellularLocation>
        <location evidence="1">Membrane</location>
        <topology evidence="1">Multi-pass membrane protein</topology>
    </subcellularLocation>
</comment>
<feature type="transmembrane region" description="Helical" evidence="7">
    <location>
        <begin position="378"/>
        <end position="397"/>
    </location>
</feature>
<dbReference type="Proteomes" id="UP001152799">
    <property type="component" value="Chromosome 2"/>
</dbReference>
<feature type="transmembrane region" description="Helical" evidence="7">
    <location>
        <begin position="187"/>
        <end position="214"/>
    </location>
</feature>
<evidence type="ECO:0000256" key="7">
    <source>
        <dbReference type="SAM" id="Phobius"/>
    </source>
</evidence>
<feature type="transmembrane region" description="Helical" evidence="7">
    <location>
        <begin position="345"/>
        <end position="366"/>
    </location>
</feature>
<evidence type="ECO:0000256" key="1">
    <source>
        <dbReference type="ARBA" id="ARBA00004141"/>
    </source>
</evidence>
<comment type="similarity">
    <text evidence="2">Belongs to the SLC29A/ENT transporter (TC 2.A.57) family.</text>
</comment>
<keyword evidence="3" id="KW-0813">Transport</keyword>
<accession>A0A9P0DLG1</accession>
<feature type="transmembrane region" description="Helical" evidence="7">
    <location>
        <begin position="126"/>
        <end position="148"/>
    </location>
</feature>
<dbReference type="SUPFAM" id="SSF103473">
    <property type="entry name" value="MFS general substrate transporter"/>
    <property type="match status" value="1"/>
</dbReference>
<reference evidence="8" key="1">
    <citation type="submission" date="2022-01" db="EMBL/GenBank/DDBJ databases">
        <authorList>
            <person name="King R."/>
        </authorList>
    </citation>
    <scope>NUCLEOTIDE SEQUENCE</scope>
</reference>
<proteinExistence type="inferred from homology"/>
<name>A0A9P0DLG1_9CUCU</name>
<feature type="transmembrane region" description="Helical" evidence="7">
    <location>
        <begin position="77"/>
        <end position="99"/>
    </location>
</feature>
<evidence type="ECO:0000256" key="3">
    <source>
        <dbReference type="ARBA" id="ARBA00022448"/>
    </source>
</evidence>
<dbReference type="PANTHER" id="PTHR10332:SF88">
    <property type="entry name" value="EQUILIBRATIVE NUCLEOSIDE TRANSPORTER 1, ISOFORM A"/>
    <property type="match status" value="1"/>
</dbReference>
<feature type="transmembrane region" description="Helical" evidence="7">
    <location>
        <begin position="160"/>
        <end position="181"/>
    </location>
</feature>
<dbReference type="AlphaFoldDB" id="A0A9P0DLG1"/>
<dbReference type="GO" id="GO:0005886">
    <property type="term" value="C:plasma membrane"/>
    <property type="evidence" value="ECO:0007669"/>
    <property type="project" value="TreeGrafter"/>
</dbReference>
<keyword evidence="9" id="KW-1185">Reference proteome</keyword>
<dbReference type="Pfam" id="PF01733">
    <property type="entry name" value="Nucleoside_tran"/>
    <property type="match status" value="1"/>
</dbReference>
<protein>
    <submittedName>
        <fullName evidence="8">Uncharacterized protein</fullName>
    </submittedName>
</protein>
<dbReference type="InterPro" id="IPR036259">
    <property type="entry name" value="MFS_trans_sf"/>
</dbReference>
<evidence type="ECO:0000313" key="9">
    <source>
        <dbReference type="Proteomes" id="UP001152799"/>
    </source>
</evidence>
<dbReference type="EMBL" id="OU892278">
    <property type="protein sequence ID" value="CAH1126803.1"/>
    <property type="molecule type" value="Genomic_DNA"/>
</dbReference>
<gene>
    <name evidence="8" type="ORF">CEUTPL_LOCUS5634</name>
</gene>
<dbReference type="GO" id="GO:0005337">
    <property type="term" value="F:nucleoside transmembrane transporter activity"/>
    <property type="evidence" value="ECO:0007669"/>
    <property type="project" value="InterPro"/>
</dbReference>
<evidence type="ECO:0000256" key="2">
    <source>
        <dbReference type="ARBA" id="ARBA00007965"/>
    </source>
</evidence>
<evidence type="ECO:0000256" key="4">
    <source>
        <dbReference type="ARBA" id="ARBA00022692"/>
    </source>
</evidence>
<sequence length="475" mass="53054">MDLDHEHSVPYPIPDADYLAGVRRSIQENVKTRFQRFSLKSIQSIKEFEASHKKGFGLDNPHKYIEDPNAPPDKGKFVLITVFLFGLVQILPFAFFMTANEYWMYKFRNVSSESTDANDRTDMQKYFSSFTMLTITTPGLVCTFLAAVAGHKIKAELRIFSVLIVHSSILIFQSIFANINTDEWQRIFFGISLGSSFVMSCAMSLGGSGAMGLISKLPHKYMKAKLTGEGVSQVFSAVLRLLTIYIAPSATSSALLYFITGSCLMVGMTIVLFCATKTEFFRYFTRNAKAETKQQIRNYNDIKDVTLKIWPLLFLPLFDMIIPVGSITALVVSEYYGTDSVWGQTYFITVCTFLIPAICGLLGRAIFNGFDIELPLPLIYLVSISRAAILGSLLFFTNAKPRHHLPVLLSHDWEYSLLTGLKALSDGFMMNLTSIKTMRSVPPDRIELAMMISMFCFGGYAALTSPLGVVAVSLL</sequence>
<dbReference type="InterPro" id="IPR002259">
    <property type="entry name" value="Eqnu_transpt"/>
</dbReference>
<evidence type="ECO:0000256" key="5">
    <source>
        <dbReference type="ARBA" id="ARBA00022989"/>
    </source>
</evidence>
<keyword evidence="6 7" id="KW-0472">Membrane</keyword>
<feature type="transmembrane region" description="Helical" evidence="7">
    <location>
        <begin position="417"/>
        <end position="436"/>
    </location>
</feature>
<dbReference type="OrthoDB" id="46396at2759"/>
<dbReference type="PANTHER" id="PTHR10332">
    <property type="entry name" value="EQUILIBRATIVE NUCLEOSIDE TRANSPORTER"/>
    <property type="match status" value="1"/>
</dbReference>
<feature type="transmembrane region" description="Helical" evidence="7">
    <location>
        <begin position="448"/>
        <end position="474"/>
    </location>
</feature>
<feature type="transmembrane region" description="Helical" evidence="7">
    <location>
        <begin position="254"/>
        <end position="276"/>
    </location>
</feature>
<keyword evidence="5 7" id="KW-1133">Transmembrane helix</keyword>